<dbReference type="Proteomes" id="UP000184510">
    <property type="component" value="Unassembled WGS sequence"/>
</dbReference>
<reference evidence="2 3" key="1">
    <citation type="submission" date="2016-11" db="EMBL/GenBank/DDBJ databases">
        <authorList>
            <person name="Jaros S."/>
            <person name="Januszkiewicz K."/>
            <person name="Wedrychowicz H."/>
        </authorList>
    </citation>
    <scope>NUCLEOTIDE SEQUENCE [LARGE SCALE GENOMIC DNA]</scope>
    <source>
        <strain evidence="2 3">DSM 18772</strain>
    </source>
</reference>
<feature type="compositionally biased region" description="Low complexity" evidence="1">
    <location>
        <begin position="39"/>
        <end position="53"/>
    </location>
</feature>
<name>A0A1M6R953_9BACT</name>
<evidence type="ECO:0000313" key="2">
    <source>
        <dbReference type="EMBL" id="SHK28837.1"/>
    </source>
</evidence>
<dbReference type="InParanoid" id="A0A1M6R953"/>
<gene>
    <name evidence="2" type="ORF">SAMN02745181_3576</name>
</gene>
<dbReference type="AlphaFoldDB" id="A0A1M6R953"/>
<accession>A0A1M6R953</accession>
<evidence type="ECO:0000256" key="1">
    <source>
        <dbReference type="SAM" id="MobiDB-lite"/>
    </source>
</evidence>
<dbReference type="EMBL" id="FQYR01000007">
    <property type="protein sequence ID" value="SHK28837.1"/>
    <property type="molecule type" value="Genomic_DNA"/>
</dbReference>
<keyword evidence="3" id="KW-1185">Reference proteome</keyword>
<sequence length="209" mass="22662">MKTFALVSTGALCFWMTSCDQTKTETVSAPDTPENVSQPSKSVTTTTPESVSTPAPPEPIENAKTLISVDEWKKKAANASEMEEIKTMKTLVKTGVDQPEAAIDFLVNAPHSPRRLATLRAVTAEWVKKDKDAVTAKADSLADEALRDVMRMSVVHNTSLEDIPTTKAWINGWTDASDKTKSVALGILDRKENPETPHVCGPGCVEHAE</sequence>
<dbReference type="RefSeq" id="WP_143185125.1">
    <property type="nucleotide sequence ID" value="NZ_FQYR01000007.1"/>
</dbReference>
<proteinExistence type="predicted"/>
<feature type="compositionally biased region" description="Polar residues" evidence="1">
    <location>
        <begin position="23"/>
        <end position="38"/>
    </location>
</feature>
<evidence type="ECO:0000313" key="3">
    <source>
        <dbReference type="Proteomes" id="UP000184510"/>
    </source>
</evidence>
<feature type="region of interest" description="Disordered" evidence="1">
    <location>
        <begin position="23"/>
        <end position="61"/>
    </location>
</feature>
<protein>
    <submittedName>
        <fullName evidence="2">Uncharacterized protein</fullName>
    </submittedName>
</protein>
<organism evidence="2 3">
    <name type="scientific">Rubritalea squalenifaciens DSM 18772</name>
    <dbReference type="NCBI Taxonomy" id="1123071"/>
    <lineage>
        <taxon>Bacteria</taxon>
        <taxon>Pseudomonadati</taxon>
        <taxon>Verrucomicrobiota</taxon>
        <taxon>Verrucomicrobiia</taxon>
        <taxon>Verrucomicrobiales</taxon>
        <taxon>Rubritaleaceae</taxon>
        <taxon>Rubritalea</taxon>
    </lineage>
</organism>
<dbReference type="PROSITE" id="PS51257">
    <property type="entry name" value="PROKAR_LIPOPROTEIN"/>
    <property type="match status" value="1"/>
</dbReference>